<dbReference type="Proteomes" id="UP000651085">
    <property type="component" value="Unassembled WGS sequence"/>
</dbReference>
<proteinExistence type="predicted"/>
<evidence type="ECO:0000313" key="2">
    <source>
        <dbReference type="Proteomes" id="UP000651085"/>
    </source>
</evidence>
<protein>
    <submittedName>
        <fullName evidence="1">Uncharacterized protein</fullName>
    </submittedName>
</protein>
<evidence type="ECO:0000313" key="1">
    <source>
        <dbReference type="EMBL" id="MBC8592457.1"/>
    </source>
</evidence>
<keyword evidence="2" id="KW-1185">Reference proteome</keyword>
<dbReference type="AlphaFoldDB" id="A0A926F3T1"/>
<dbReference type="RefSeq" id="WP_050486453.1">
    <property type="nucleotide sequence ID" value="NZ_JACRTF010000001.1"/>
</dbReference>
<dbReference type="EMBL" id="JACRTF010000001">
    <property type="protein sequence ID" value="MBC8592457.1"/>
    <property type="molecule type" value="Genomic_DNA"/>
</dbReference>
<accession>A0A926F3T1</accession>
<name>A0A926F3T1_9BACT</name>
<gene>
    <name evidence="1" type="ORF">H8744_04200</name>
</gene>
<sequence>MMLLESEIDLLKFTFLRTNHFSNNNQSNIPKVYFIPNSRKGLGIDSMGELAVSFELSGQFVNEAGISVPYIHIAHALEQAFNFTFGNVHKSKGRVFKRKPFNLTKALDYLKNLVIRENRNRVANKDEKR</sequence>
<reference evidence="1" key="1">
    <citation type="submission" date="2020-08" db="EMBL/GenBank/DDBJ databases">
        <title>Genome public.</title>
        <authorList>
            <person name="Liu C."/>
            <person name="Sun Q."/>
        </authorList>
    </citation>
    <scope>NUCLEOTIDE SEQUENCE</scope>
    <source>
        <strain evidence="1">N12</strain>
    </source>
</reference>
<organism evidence="1 2">
    <name type="scientific">Jilunia laotingensis</name>
    <dbReference type="NCBI Taxonomy" id="2763675"/>
    <lineage>
        <taxon>Bacteria</taxon>
        <taxon>Pseudomonadati</taxon>
        <taxon>Bacteroidota</taxon>
        <taxon>Bacteroidia</taxon>
        <taxon>Bacteroidales</taxon>
        <taxon>Bacteroidaceae</taxon>
        <taxon>Jilunia</taxon>
    </lineage>
</organism>
<comment type="caution">
    <text evidence="1">The sequence shown here is derived from an EMBL/GenBank/DDBJ whole genome shotgun (WGS) entry which is preliminary data.</text>
</comment>